<keyword evidence="2" id="KW-0472">Membrane</keyword>
<feature type="transmembrane region" description="Helical" evidence="2">
    <location>
        <begin position="164"/>
        <end position="183"/>
    </location>
</feature>
<protein>
    <submittedName>
        <fullName evidence="4">Uncharacterized protein</fullName>
    </submittedName>
</protein>
<feature type="signal peptide" evidence="3">
    <location>
        <begin position="1"/>
        <end position="26"/>
    </location>
</feature>
<dbReference type="Proteomes" id="UP000247702">
    <property type="component" value="Unassembled WGS sequence"/>
</dbReference>
<dbReference type="EMBL" id="BEXD01003830">
    <property type="protein sequence ID" value="GBC02454.1"/>
    <property type="molecule type" value="Genomic_DNA"/>
</dbReference>
<name>A0A2Z6RJQ5_9GLOM</name>
<sequence>MSSKSSKNFIFLLLLFLSHFIQFSLCGVECRFSTSGPSSSHLDIEASITTDVFVFGIIGLVVFGMFLVFCFLIAYCVNRKALNGVILSIPWTLLDFALQALFIKNQLKDNQYQLKDYYPLYITSIIFFIGPMIVNIIFSFAIILNEKKKRSTRFNKWFHNNSTLAAITTVFAGADMSTFKLLYSHIFNLNRFKAPFSEDSKTIILWGCVISSVIQDIPQLIIQVIYKVKIKDGYPLIPFLKLVTVSIKLPIGIIGRIYEALGGHDENNDNDDDNDDGDDGGNDGGGDPEK</sequence>
<feature type="transmembrane region" description="Helical" evidence="2">
    <location>
        <begin position="118"/>
        <end position="144"/>
    </location>
</feature>
<proteinExistence type="predicted"/>
<keyword evidence="6" id="KW-1185">Reference proteome</keyword>
<evidence type="ECO:0000313" key="4">
    <source>
        <dbReference type="EMBL" id="GBC02454.1"/>
    </source>
</evidence>
<feature type="region of interest" description="Disordered" evidence="1">
    <location>
        <begin position="265"/>
        <end position="290"/>
    </location>
</feature>
<evidence type="ECO:0000256" key="1">
    <source>
        <dbReference type="SAM" id="MobiDB-lite"/>
    </source>
</evidence>
<comment type="caution">
    <text evidence="4">The sequence shown here is derived from an EMBL/GenBank/DDBJ whole genome shotgun (WGS) entry which is preliminary data.</text>
</comment>
<dbReference type="Proteomes" id="UP000615446">
    <property type="component" value="Unassembled WGS sequence"/>
</dbReference>
<feature type="transmembrane region" description="Helical" evidence="2">
    <location>
        <begin position="84"/>
        <end position="103"/>
    </location>
</feature>
<organism evidence="4 6">
    <name type="scientific">Rhizophagus clarus</name>
    <dbReference type="NCBI Taxonomy" id="94130"/>
    <lineage>
        <taxon>Eukaryota</taxon>
        <taxon>Fungi</taxon>
        <taxon>Fungi incertae sedis</taxon>
        <taxon>Mucoromycota</taxon>
        <taxon>Glomeromycotina</taxon>
        <taxon>Glomeromycetes</taxon>
        <taxon>Glomerales</taxon>
        <taxon>Glomeraceae</taxon>
        <taxon>Rhizophagus</taxon>
    </lineage>
</organism>
<keyword evidence="2" id="KW-1133">Transmembrane helix</keyword>
<evidence type="ECO:0000256" key="2">
    <source>
        <dbReference type="SAM" id="Phobius"/>
    </source>
</evidence>
<evidence type="ECO:0000313" key="5">
    <source>
        <dbReference type="EMBL" id="GET00334.1"/>
    </source>
</evidence>
<evidence type="ECO:0000256" key="3">
    <source>
        <dbReference type="SAM" id="SignalP"/>
    </source>
</evidence>
<reference evidence="5" key="2">
    <citation type="submission" date="2019-10" db="EMBL/GenBank/DDBJ databases">
        <title>Conservation and host-specific expression of non-tandemly repeated heterogenous ribosome RNA gene in arbuscular mycorrhizal fungi.</title>
        <authorList>
            <person name="Maeda T."/>
            <person name="Kobayashi Y."/>
            <person name="Nakagawa T."/>
            <person name="Ezawa T."/>
            <person name="Yamaguchi K."/>
            <person name="Bino T."/>
            <person name="Nishimoto Y."/>
            <person name="Shigenobu S."/>
            <person name="Kawaguchi M."/>
        </authorList>
    </citation>
    <scope>NUCLEOTIDE SEQUENCE</scope>
    <source>
        <strain evidence="5">HR1</strain>
    </source>
</reference>
<accession>A0A2Z6RJQ5</accession>
<reference evidence="4 6" key="1">
    <citation type="submission" date="2017-11" db="EMBL/GenBank/DDBJ databases">
        <title>The genome of Rhizophagus clarus HR1 reveals common genetic basis of auxotrophy among arbuscular mycorrhizal fungi.</title>
        <authorList>
            <person name="Kobayashi Y."/>
        </authorList>
    </citation>
    <scope>NUCLEOTIDE SEQUENCE [LARGE SCALE GENOMIC DNA]</scope>
    <source>
        <strain evidence="4 6">HR1</strain>
    </source>
</reference>
<keyword evidence="2" id="KW-0812">Transmembrane</keyword>
<gene>
    <name evidence="5" type="ORF">RCL2_002679500</name>
    <name evidence="4" type="ORF">RclHR1_04630010</name>
</gene>
<dbReference type="EMBL" id="BLAL01000285">
    <property type="protein sequence ID" value="GET00334.1"/>
    <property type="molecule type" value="Genomic_DNA"/>
</dbReference>
<dbReference type="STRING" id="94130.A0A2Z6RJQ5"/>
<dbReference type="AlphaFoldDB" id="A0A2Z6RJQ5"/>
<feature type="compositionally biased region" description="Acidic residues" evidence="1">
    <location>
        <begin position="268"/>
        <end position="281"/>
    </location>
</feature>
<evidence type="ECO:0000313" key="6">
    <source>
        <dbReference type="Proteomes" id="UP000247702"/>
    </source>
</evidence>
<keyword evidence="3" id="KW-0732">Signal</keyword>
<dbReference type="OrthoDB" id="2152535at2759"/>
<feature type="chain" id="PRO_5036060150" evidence="3">
    <location>
        <begin position="27"/>
        <end position="290"/>
    </location>
</feature>
<feature type="transmembrane region" description="Helical" evidence="2">
    <location>
        <begin position="52"/>
        <end position="77"/>
    </location>
</feature>